<evidence type="ECO:0000313" key="2">
    <source>
        <dbReference type="EMBL" id="MUI15151.1"/>
    </source>
</evidence>
<dbReference type="SUPFAM" id="SSF109604">
    <property type="entry name" value="HD-domain/PDEase-like"/>
    <property type="match status" value="1"/>
</dbReference>
<dbReference type="Gene3D" id="1.10.3210.10">
    <property type="entry name" value="Hypothetical protein af1432"/>
    <property type="match status" value="1"/>
</dbReference>
<dbReference type="PROSITE" id="PS51833">
    <property type="entry name" value="HDOD"/>
    <property type="match status" value="1"/>
</dbReference>
<evidence type="ECO:0000313" key="3">
    <source>
        <dbReference type="Proteomes" id="UP000431684"/>
    </source>
</evidence>
<comment type="caution">
    <text evidence="2">The sequence shown here is derived from an EMBL/GenBank/DDBJ whole genome shotgun (WGS) entry which is preliminary data.</text>
</comment>
<dbReference type="AlphaFoldDB" id="A0A6I3XN64"/>
<feature type="domain" description="HDOD" evidence="1">
    <location>
        <begin position="105"/>
        <end position="297"/>
    </location>
</feature>
<dbReference type="RefSeq" id="WP_155710874.1">
    <property type="nucleotide sequence ID" value="NZ_BMWU01000063.1"/>
</dbReference>
<accession>A0A6I3XN64</accession>
<dbReference type="Proteomes" id="UP000431684">
    <property type="component" value="Unassembled WGS sequence"/>
</dbReference>
<protein>
    <submittedName>
        <fullName evidence="2">HDOD domain-containing protein</fullName>
    </submittedName>
</protein>
<dbReference type="InterPro" id="IPR052340">
    <property type="entry name" value="RNase_Y/CdgJ"/>
</dbReference>
<organism evidence="2 3">
    <name type="scientific">Pseudoduganella dura</name>
    <dbReference type="NCBI Taxonomy" id="321982"/>
    <lineage>
        <taxon>Bacteria</taxon>
        <taxon>Pseudomonadati</taxon>
        <taxon>Pseudomonadota</taxon>
        <taxon>Betaproteobacteria</taxon>
        <taxon>Burkholderiales</taxon>
        <taxon>Oxalobacteraceae</taxon>
        <taxon>Telluria group</taxon>
        <taxon>Pseudoduganella</taxon>
    </lineage>
</organism>
<dbReference type="PANTHER" id="PTHR33525">
    <property type="match status" value="1"/>
</dbReference>
<name>A0A6I3XN64_9BURK</name>
<dbReference type="InterPro" id="IPR013976">
    <property type="entry name" value="HDOD"/>
</dbReference>
<dbReference type="OrthoDB" id="9804751at2"/>
<evidence type="ECO:0000259" key="1">
    <source>
        <dbReference type="PROSITE" id="PS51833"/>
    </source>
</evidence>
<dbReference type="Pfam" id="PF08668">
    <property type="entry name" value="HDOD"/>
    <property type="match status" value="1"/>
</dbReference>
<proteinExistence type="predicted"/>
<dbReference type="PANTHER" id="PTHR33525:SF4">
    <property type="entry name" value="CYCLIC DI-GMP PHOSPHODIESTERASE CDGJ"/>
    <property type="match status" value="1"/>
</dbReference>
<gene>
    <name evidence="2" type="ORF">GJV26_22175</name>
</gene>
<sequence>MNTIFLQLLADRTGVPAGLVLAARNDKPASPAQALARLAAEFPCHFRTGLAEAAAAPLRQAGWHELAAERTLRADAPPGKTLPFQVAWIEGDWALAPPARPAGNGAASRALALQLVERVNADADTHEIEALLRRDPTLSYHLLRLVNSLGAGVRKGTGRTITNFSQAILLLGRQQLRRWLNLMLFAARGGDGRSAMLLARVSVRARLMELLARATGLDRLNQEQAFMTGMFSLLGALFGAPLADVLAPLALSAAVQRALLSRQGDIGALLALVEAAEQADFDAVSTALEGARIPAADFNAMVIDANLWMLAVTGDMAGRCHA</sequence>
<keyword evidence="3" id="KW-1185">Reference proteome</keyword>
<reference evidence="2 3" key="1">
    <citation type="submission" date="2019-11" db="EMBL/GenBank/DDBJ databases">
        <title>Draft Genome Sequences of Six Type Strains of the Genus Massilia.</title>
        <authorList>
            <person name="Miess H."/>
            <person name="Frediansyah A."/>
            <person name="Goeker M."/>
            <person name="Gross H."/>
        </authorList>
    </citation>
    <scope>NUCLEOTIDE SEQUENCE [LARGE SCALE GENOMIC DNA]</scope>
    <source>
        <strain evidence="2 3">DSM 17513</strain>
    </source>
</reference>
<dbReference type="EMBL" id="WNWM01000002">
    <property type="protein sequence ID" value="MUI15151.1"/>
    <property type="molecule type" value="Genomic_DNA"/>
</dbReference>